<dbReference type="VEuPathDB" id="AmoebaDB:EIN_282630"/>
<reference evidence="2 3" key="1">
    <citation type="submission" date="2012-10" db="EMBL/GenBank/DDBJ databases">
        <authorList>
            <person name="Zafar N."/>
            <person name="Inman J."/>
            <person name="Hall N."/>
            <person name="Lorenzi H."/>
            <person name="Caler E."/>
        </authorList>
    </citation>
    <scope>NUCLEOTIDE SEQUENCE [LARGE SCALE GENOMIC DNA]</scope>
    <source>
        <strain evidence="2 3">IP1</strain>
    </source>
</reference>
<evidence type="ECO:0000313" key="2">
    <source>
        <dbReference type="EMBL" id="ELP85872.1"/>
    </source>
</evidence>
<dbReference type="KEGG" id="eiv:EIN_282630"/>
<feature type="coiled-coil region" evidence="1">
    <location>
        <begin position="203"/>
        <end position="398"/>
    </location>
</feature>
<keyword evidence="1" id="KW-0175">Coiled coil</keyword>
<dbReference type="Proteomes" id="UP000014680">
    <property type="component" value="Unassembled WGS sequence"/>
</dbReference>
<name>A0A0A1TX82_ENTIV</name>
<dbReference type="RefSeq" id="XP_004185218.1">
    <property type="nucleotide sequence ID" value="XM_004185170.1"/>
</dbReference>
<keyword evidence="3" id="KW-1185">Reference proteome</keyword>
<accession>A0A0A1TX82</accession>
<proteinExistence type="predicted"/>
<protein>
    <submittedName>
        <fullName evidence="2">Uncharacterized protein</fullName>
    </submittedName>
</protein>
<organism evidence="2 3">
    <name type="scientific">Entamoeba invadens IP1</name>
    <dbReference type="NCBI Taxonomy" id="370355"/>
    <lineage>
        <taxon>Eukaryota</taxon>
        <taxon>Amoebozoa</taxon>
        <taxon>Evosea</taxon>
        <taxon>Archamoebae</taxon>
        <taxon>Mastigamoebida</taxon>
        <taxon>Entamoebidae</taxon>
        <taxon>Entamoeba</taxon>
    </lineage>
</organism>
<evidence type="ECO:0000313" key="3">
    <source>
        <dbReference type="Proteomes" id="UP000014680"/>
    </source>
</evidence>
<sequence length="541" mass="63139">MIALFELTKTPEDFLKVRKVYYDLSKSFFNALDVLTMNDCRLNVEPFDSFNLLEKLVKYQKFAFEVPSKYFSDAVKVALNINYTKIYDIIRNIKNDINNIKNIDILINLCKEMMEILSKLLPIDNIGRHVILIYRALYQVHSSKCITWETLQDICQNFNNLRASLELFNKNNFFIEMGPNKVNFSSKIFGNSAIINSSEKKDVQKVEYIILQQNKQIEELEKELKKFQNNEKEKETQIETLKIELEQLKYENLEYFQMHKKMKVEKIINENQLLNNCLEQVTQQLDQLKLDLKNKNQELENCKTENSQNKQIIEQLNTNSSQQQLLIEELKKQISKPQNDSTDNDKEIQIETLKMSLEEQSQKASSLNSQILQYQKMIQKMEIEKVKIEKVEDEKNENNTILTESVEIKAPLLLFLSGGKFSVDVHGTVIEFDMPAFAIAPFTYQIENVGVVNGKSGQKYELKVLMEDENDSVIDGINMLKTIYVPKQFEGQRVNLPLQILDFNQTVTVDVQNNSMFKIEGFGWFDENHKRGDLCVTLKIV</sequence>
<dbReference type="GeneID" id="14884839"/>
<dbReference type="EMBL" id="KB207030">
    <property type="protein sequence ID" value="ELP85872.1"/>
    <property type="molecule type" value="Genomic_DNA"/>
</dbReference>
<evidence type="ECO:0000256" key="1">
    <source>
        <dbReference type="SAM" id="Coils"/>
    </source>
</evidence>
<gene>
    <name evidence="2" type="ORF">EIN_282630</name>
</gene>
<dbReference type="AlphaFoldDB" id="A0A0A1TX82"/>